<keyword evidence="2" id="KW-0732">Signal</keyword>
<evidence type="ECO:0000313" key="5">
    <source>
        <dbReference type="Proteomes" id="UP000006039"/>
    </source>
</evidence>
<reference evidence="5" key="1">
    <citation type="submission" date="2010-07" db="EMBL/GenBank/DDBJ databases">
        <title>The genome sequence of Gaeumannomyces graminis var. tritici strain R3-111a-1.</title>
        <authorList>
            <consortium name="The Broad Institute Genome Sequencing Platform"/>
            <person name="Ma L.-J."/>
            <person name="Dead R."/>
            <person name="Young S."/>
            <person name="Zeng Q."/>
            <person name="Koehrsen M."/>
            <person name="Alvarado L."/>
            <person name="Berlin A."/>
            <person name="Chapman S.B."/>
            <person name="Chen Z."/>
            <person name="Freedman E."/>
            <person name="Gellesch M."/>
            <person name="Goldberg J."/>
            <person name="Griggs A."/>
            <person name="Gujja S."/>
            <person name="Heilman E.R."/>
            <person name="Heiman D."/>
            <person name="Hepburn T."/>
            <person name="Howarth C."/>
            <person name="Jen D."/>
            <person name="Larson L."/>
            <person name="Mehta T."/>
            <person name="Neiman D."/>
            <person name="Pearson M."/>
            <person name="Roberts A."/>
            <person name="Saif S."/>
            <person name="Shea T."/>
            <person name="Shenoy N."/>
            <person name="Sisk P."/>
            <person name="Stolte C."/>
            <person name="Sykes S."/>
            <person name="Walk T."/>
            <person name="White J."/>
            <person name="Yandava C."/>
            <person name="Haas B."/>
            <person name="Nusbaum C."/>
            <person name="Birren B."/>
        </authorList>
    </citation>
    <scope>NUCLEOTIDE SEQUENCE [LARGE SCALE GENOMIC DNA]</scope>
    <source>
        <strain evidence="5">R3-111a-1</strain>
    </source>
</reference>
<keyword evidence="5" id="KW-1185">Reference proteome</keyword>
<reference evidence="3" key="2">
    <citation type="submission" date="2010-07" db="EMBL/GenBank/DDBJ databases">
        <authorList>
            <consortium name="The Broad Institute Genome Sequencing Platform"/>
            <consortium name="Broad Institute Genome Sequencing Center for Infectious Disease"/>
            <person name="Ma L.-J."/>
            <person name="Dead R."/>
            <person name="Young S."/>
            <person name="Zeng Q."/>
            <person name="Koehrsen M."/>
            <person name="Alvarado L."/>
            <person name="Berlin A."/>
            <person name="Chapman S.B."/>
            <person name="Chen Z."/>
            <person name="Freedman E."/>
            <person name="Gellesch M."/>
            <person name="Goldberg J."/>
            <person name="Griggs A."/>
            <person name="Gujja S."/>
            <person name="Heilman E.R."/>
            <person name="Heiman D."/>
            <person name="Hepburn T."/>
            <person name="Howarth C."/>
            <person name="Jen D."/>
            <person name="Larson L."/>
            <person name="Mehta T."/>
            <person name="Neiman D."/>
            <person name="Pearson M."/>
            <person name="Roberts A."/>
            <person name="Saif S."/>
            <person name="Shea T."/>
            <person name="Shenoy N."/>
            <person name="Sisk P."/>
            <person name="Stolte C."/>
            <person name="Sykes S."/>
            <person name="Walk T."/>
            <person name="White J."/>
            <person name="Yandava C."/>
            <person name="Haas B."/>
            <person name="Nusbaum C."/>
            <person name="Birren B."/>
        </authorList>
    </citation>
    <scope>NUCLEOTIDE SEQUENCE</scope>
    <source>
        <strain evidence="3">R3-111a-1</strain>
    </source>
</reference>
<proteinExistence type="predicted"/>
<dbReference type="GeneID" id="20342179"/>
<reference evidence="4" key="5">
    <citation type="submission" date="2018-04" db="UniProtKB">
        <authorList>
            <consortium name="EnsemblFungi"/>
        </authorList>
    </citation>
    <scope>IDENTIFICATION</scope>
    <source>
        <strain evidence="4">R3-111a-1</strain>
    </source>
</reference>
<evidence type="ECO:0000313" key="3">
    <source>
        <dbReference type="EMBL" id="EJT81746.1"/>
    </source>
</evidence>
<feature type="chain" id="PRO_5015094176" evidence="2">
    <location>
        <begin position="22"/>
        <end position="230"/>
    </location>
</feature>
<organism evidence="3">
    <name type="scientific">Gaeumannomyces tritici (strain R3-111a-1)</name>
    <name type="common">Wheat and barley take-all root rot fungus</name>
    <name type="synonym">Gaeumannomyces graminis var. tritici</name>
    <dbReference type="NCBI Taxonomy" id="644352"/>
    <lineage>
        <taxon>Eukaryota</taxon>
        <taxon>Fungi</taxon>
        <taxon>Dikarya</taxon>
        <taxon>Ascomycota</taxon>
        <taxon>Pezizomycotina</taxon>
        <taxon>Sordariomycetes</taxon>
        <taxon>Sordariomycetidae</taxon>
        <taxon>Magnaporthales</taxon>
        <taxon>Magnaporthaceae</taxon>
        <taxon>Gaeumannomyces</taxon>
    </lineage>
</organism>
<dbReference type="VEuPathDB" id="FungiDB:GGTG_01721"/>
<evidence type="ECO:0000256" key="2">
    <source>
        <dbReference type="SAM" id="SignalP"/>
    </source>
</evidence>
<dbReference type="RefSeq" id="XP_009217755.1">
    <property type="nucleotide sequence ID" value="XM_009219491.1"/>
</dbReference>
<evidence type="ECO:0000256" key="1">
    <source>
        <dbReference type="SAM" id="MobiDB-lite"/>
    </source>
</evidence>
<protein>
    <submittedName>
        <fullName evidence="3 4">Uncharacterized protein</fullName>
    </submittedName>
</protein>
<dbReference type="EMBL" id="GL385395">
    <property type="protein sequence ID" value="EJT81746.1"/>
    <property type="molecule type" value="Genomic_DNA"/>
</dbReference>
<name>J3NKE2_GAET3</name>
<accession>J3NKE2</accession>
<reference evidence="4" key="4">
    <citation type="journal article" date="2015" name="G3 (Bethesda)">
        <title>Genome sequences of three phytopathogenic species of the Magnaporthaceae family of fungi.</title>
        <authorList>
            <person name="Okagaki L.H."/>
            <person name="Nunes C.C."/>
            <person name="Sailsbery J."/>
            <person name="Clay B."/>
            <person name="Brown D."/>
            <person name="John T."/>
            <person name="Oh Y."/>
            <person name="Young N."/>
            <person name="Fitzgerald M."/>
            <person name="Haas B.J."/>
            <person name="Zeng Q."/>
            <person name="Young S."/>
            <person name="Adiconis X."/>
            <person name="Fan L."/>
            <person name="Levin J.Z."/>
            <person name="Mitchell T.K."/>
            <person name="Okubara P.A."/>
            <person name="Farman M.L."/>
            <person name="Kohn L.M."/>
            <person name="Birren B."/>
            <person name="Ma L.-J."/>
            <person name="Dean R.A."/>
        </authorList>
    </citation>
    <scope>NUCLEOTIDE SEQUENCE</scope>
    <source>
        <strain evidence="4">R3-111a-1</strain>
    </source>
</reference>
<dbReference type="EnsemblFungi" id="EJT81746">
    <property type="protein sequence ID" value="EJT81746"/>
    <property type="gene ID" value="GGTG_01721"/>
</dbReference>
<dbReference type="Proteomes" id="UP000006039">
    <property type="component" value="Unassembled WGS sequence"/>
</dbReference>
<sequence>MSARICLPLSALLPVMWASQAGVFSTFHMPADVYPQTAAPARAAASEDIINARHPTHGLAPIARPSQSLTRPPPPSPSSGEDSPDNDGSGAAPCLPFLDKSRTCRVDDPAERSPQVPKARPTPTYPLRTQRNSGKAPTALLGECTKSSVTMTSVHIVTLFIDRSAWNSLVLPAPLPPAPLLWGGYLGPQISALSYFSFTRHEFVAPGAAPHWNSTPGEATSERRALTPKS</sequence>
<feature type="signal peptide" evidence="2">
    <location>
        <begin position="1"/>
        <end position="21"/>
    </location>
</feature>
<feature type="region of interest" description="Disordered" evidence="1">
    <location>
        <begin position="57"/>
        <end position="135"/>
    </location>
</feature>
<dbReference type="HOGENOM" id="CLU_1204839_0_0_1"/>
<feature type="compositionally biased region" description="Basic and acidic residues" evidence="1">
    <location>
        <begin position="99"/>
        <end position="111"/>
    </location>
</feature>
<evidence type="ECO:0000313" key="4">
    <source>
        <dbReference type="EnsemblFungi" id="EJT81746"/>
    </source>
</evidence>
<feature type="compositionally biased region" description="Low complexity" evidence="1">
    <location>
        <begin position="78"/>
        <end position="90"/>
    </location>
</feature>
<dbReference type="AlphaFoldDB" id="J3NKE2"/>
<gene>
    <name evidence="4" type="primary">20342179</name>
    <name evidence="3" type="ORF">GGTG_01721</name>
</gene>
<reference evidence="3" key="3">
    <citation type="submission" date="2010-09" db="EMBL/GenBank/DDBJ databases">
        <title>Annotation of Gaeumannomyces graminis var. tritici R3-111a-1.</title>
        <authorList>
            <consortium name="The Broad Institute Genome Sequencing Platform"/>
            <person name="Ma L.-J."/>
            <person name="Dead R."/>
            <person name="Young S.K."/>
            <person name="Zeng Q."/>
            <person name="Gargeya S."/>
            <person name="Fitzgerald M."/>
            <person name="Haas B."/>
            <person name="Abouelleil A."/>
            <person name="Alvarado L."/>
            <person name="Arachchi H.M."/>
            <person name="Berlin A."/>
            <person name="Brown A."/>
            <person name="Chapman S.B."/>
            <person name="Chen Z."/>
            <person name="Dunbar C."/>
            <person name="Freedman E."/>
            <person name="Gearin G."/>
            <person name="Gellesch M."/>
            <person name="Goldberg J."/>
            <person name="Griggs A."/>
            <person name="Gujja S."/>
            <person name="Heiman D."/>
            <person name="Howarth C."/>
            <person name="Larson L."/>
            <person name="Lui A."/>
            <person name="MacDonald P.J.P."/>
            <person name="Mehta T."/>
            <person name="Montmayeur A."/>
            <person name="Murphy C."/>
            <person name="Neiman D."/>
            <person name="Pearson M."/>
            <person name="Priest M."/>
            <person name="Roberts A."/>
            <person name="Saif S."/>
            <person name="Shea T."/>
            <person name="Shenoy N."/>
            <person name="Sisk P."/>
            <person name="Stolte C."/>
            <person name="Sykes S."/>
            <person name="Yandava C."/>
            <person name="Wortman J."/>
            <person name="Nusbaum C."/>
            <person name="Birren B."/>
        </authorList>
    </citation>
    <scope>NUCLEOTIDE SEQUENCE</scope>
    <source>
        <strain evidence="3">R3-111a-1</strain>
    </source>
</reference>